<dbReference type="Gene3D" id="1.20.140.160">
    <property type="match status" value="1"/>
</dbReference>
<reference evidence="1 2" key="1">
    <citation type="journal article" date="2018" name="BMC Genomics">
        <title>Whole genome sequencing and function prediction of 133 gut anaerobes isolated from chicken caecum in pure cultures.</title>
        <authorList>
            <person name="Medvecky M."/>
            <person name="Cejkova D."/>
            <person name="Polansky O."/>
            <person name="Karasova D."/>
            <person name="Kubasova T."/>
            <person name="Cizek A."/>
            <person name="Rychlik I."/>
        </authorList>
    </citation>
    <scope>NUCLEOTIDE SEQUENCE [LARGE SCALE GENOMIC DNA]</scope>
    <source>
        <strain evidence="1 2">An13</strain>
    </source>
</reference>
<dbReference type="EMBL" id="NFLJ01000064">
    <property type="protein sequence ID" value="OUQ30602.1"/>
    <property type="molecule type" value="Genomic_DNA"/>
</dbReference>
<dbReference type="RefSeq" id="WP_087360415.1">
    <property type="nucleotide sequence ID" value="NZ_NFLJ01000064.1"/>
</dbReference>
<comment type="caution">
    <text evidence="1">The sequence shown here is derived from an EMBL/GenBank/DDBJ whole genome shotgun (WGS) entry which is preliminary data.</text>
</comment>
<dbReference type="AlphaFoldDB" id="A0A1Y4SNS4"/>
<accession>A0A1Y4SNS4</accession>
<sequence>MIIFDYKKRDFKEIKINNNKKYFIKSGKKFIEVPIEVYRLYKADYMKTYRSIKRKQGLSQIAYEEDFMLNSIIDMDRYYIEQINKKELLHNLSKAIKLLNDEQYFIIYSIFFKEETEASVAKKLNISQQALNWRKKKILLFLKNHLLNSSNSNES</sequence>
<gene>
    <name evidence="1" type="ORF">B5E75_13740</name>
</gene>
<evidence type="ECO:0008006" key="3">
    <source>
        <dbReference type="Google" id="ProtNLM"/>
    </source>
</evidence>
<name>A0A1Y4SNS4_9FIRM</name>
<evidence type="ECO:0000313" key="2">
    <source>
        <dbReference type="Proteomes" id="UP000195305"/>
    </source>
</evidence>
<dbReference type="SUPFAM" id="SSF88659">
    <property type="entry name" value="Sigma3 and sigma4 domains of RNA polymerase sigma factors"/>
    <property type="match status" value="1"/>
</dbReference>
<proteinExistence type="predicted"/>
<keyword evidence="2" id="KW-1185">Reference proteome</keyword>
<dbReference type="Proteomes" id="UP000195305">
    <property type="component" value="Unassembled WGS sequence"/>
</dbReference>
<protein>
    <recommendedName>
        <fullName evidence="3">RNA polymerase sigma-70 region 4 domain-containing protein</fullName>
    </recommendedName>
</protein>
<evidence type="ECO:0000313" key="1">
    <source>
        <dbReference type="EMBL" id="OUQ30602.1"/>
    </source>
</evidence>
<dbReference type="InterPro" id="IPR013324">
    <property type="entry name" value="RNA_pol_sigma_r3/r4-like"/>
</dbReference>
<dbReference type="OrthoDB" id="21062at128827"/>
<organism evidence="1 2">
    <name type="scientific">Massilimicrobiota timonensis</name>
    <dbReference type="NCBI Taxonomy" id="1776392"/>
    <lineage>
        <taxon>Bacteria</taxon>
        <taxon>Bacillati</taxon>
        <taxon>Bacillota</taxon>
        <taxon>Erysipelotrichia</taxon>
        <taxon>Erysipelotrichales</taxon>
        <taxon>Erysipelotrichaceae</taxon>
        <taxon>Massilimicrobiota</taxon>
    </lineage>
</organism>